<dbReference type="RefSeq" id="WP_308731459.1">
    <property type="nucleotide sequence ID" value="NZ_JAJEQN010000010.1"/>
</dbReference>
<name>A0AAE3JBX9_9FIRM</name>
<gene>
    <name evidence="2" type="ORF">LKD48_05525</name>
</gene>
<protein>
    <submittedName>
        <fullName evidence="2">Transglutaminase-like domain-containing protein</fullName>
    </submittedName>
</protein>
<proteinExistence type="predicted"/>
<dbReference type="EMBL" id="JAJEQN010000010">
    <property type="protein sequence ID" value="MCC2221108.1"/>
    <property type="molecule type" value="Genomic_DNA"/>
</dbReference>
<dbReference type="AlphaFoldDB" id="A0AAE3JBX9"/>
<keyword evidence="3" id="KW-1185">Reference proteome</keyword>
<evidence type="ECO:0000259" key="1">
    <source>
        <dbReference type="SMART" id="SM00460"/>
    </source>
</evidence>
<organism evidence="2 3">
    <name type="scientific">Anthropogastromicrobium aceti</name>
    <dbReference type="NCBI Taxonomy" id="2981768"/>
    <lineage>
        <taxon>Bacteria</taxon>
        <taxon>Bacillati</taxon>
        <taxon>Bacillota</taxon>
        <taxon>Clostridia</taxon>
        <taxon>Lachnospirales</taxon>
        <taxon>Lachnospiraceae</taxon>
        <taxon>Anthropogastromicrobium</taxon>
    </lineage>
</organism>
<dbReference type="SMART" id="SM00460">
    <property type="entry name" value="TGc"/>
    <property type="match status" value="1"/>
</dbReference>
<accession>A0AAE3JBX9</accession>
<dbReference type="SUPFAM" id="SSF54001">
    <property type="entry name" value="Cysteine proteinases"/>
    <property type="match status" value="1"/>
</dbReference>
<dbReference type="Gene3D" id="2.60.40.1120">
    <property type="entry name" value="Carboxypeptidase-like, regulatory domain"/>
    <property type="match status" value="1"/>
</dbReference>
<dbReference type="PANTHER" id="PTHR35532">
    <property type="entry name" value="SIMILAR TO POLYHYDROXYALKANOATE DEPOLYMERASE"/>
    <property type="match status" value="1"/>
</dbReference>
<dbReference type="PANTHER" id="PTHR35532:SF5">
    <property type="entry name" value="CARBOHYDRATE-BINDING DOMAIN-CONTAINING PROTEIN"/>
    <property type="match status" value="1"/>
</dbReference>
<dbReference type="Pfam" id="PF01841">
    <property type="entry name" value="Transglut_core"/>
    <property type="match status" value="1"/>
</dbReference>
<comment type="caution">
    <text evidence="2">The sequence shown here is derived from an EMBL/GenBank/DDBJ whole genome shotgun (WGS) entry which is preliminary data.</text>
</comment>
<evidence type="ECO:0000313" key="3">
    <source>
        <dbReference type="Proteomes" id="UP001198200"/>
    </source>
</evidence>
<reference evidence="2 3" key="1">
    <citation type="submission" date="2021-10" db="EMBL/GenBank/DDBJ databases">
        <title>Anaerobic single-cell dispensing facilitates the cultivation of human gut bacteria.</title>
        <authorList>
            <person name="Afrizal A."/>
        </authorList>
    </citation>
    <scope>NUCLEOTIDE SEQUENCE [LARGE SCALE GENOMIC DNA]</scope>
    <source>
        <strain evidence="2 3">CLA-AA-H224</strain>
    </source>
</reference>
<evidence type="ECO:0000313" key="2">
    <source>
        <dbReference type="EMBL" id="MCC2221108.1"/>
    </source>
</evidence>
<dbReference type="Gene3D" id="3.10.620.30">
    <property type="match status" value="1"/>
</dbReference>
<dbReference type="InterPro" id="IPR002931">
    <property type="entry name" value="Transglutaminase-like"/>
</dbReference>
<sequence length="860" mass="97739">MLLALEPSLKEKIEKQYEEWMACCPNKKREIDAWIKSADEDEAVCMKYLYAYMHPCDIVSYDVEVIASYVKATLDMYANVPYAKKVPAELFFTYVLCVRVNNEDLDKSREWIYRQLVDRVKDKKTMVEAALEVNYWCYEKATYIPSDDRTLAPFGMCNSARGRCGEESTLAVSAMRSVGIPARQCYVPRWAHCDDNHAWVEVWADGDWHYLGACEPEPVLDKGWFTAAASKAMLVHAKAFSDLESSAEIAYKTPLYALMNVTERYADCAKLTVTVTDHGVPVQNVSVLFCLVNYSELFPLHKEKTASDGSVSFMTGKGDLYVCTVYNGKYLGQKIDMREQQSVVLKMEQAADPEKMEGIIEERFDLNPPIEAMPKSTGAQMKSVHEARLAECEKIRADYEEGFVKEDKDSSDPWNRYFVNARGNRQELEKFRQMTEFTDEDKRLMLDTLRDKDFLDTTAEVLASYLRVALPYKNNFCTELYQKYLLAPRAGHEKLMGSRSRIVSLLSEKKVFPQDGTVTAKMVWEYVNHGLNTVPDYGTGNWPAEADGCIKCEIITEVSKRVVFVEICRAIGILARLNPVTGKAEGVCEKNGEICFESMEKEVQKIDEPEKQVTLTLVNKSDRKLEYWLHMTIARFENDVYQTQNYDDLAIEPGEEKELSLAKGAYRIITTQRQIDGGVSCIASSFVMSEDRVFELRQAPAKIAEKCHEAELSDATVQQVTAEGKMVGDPVLMTSLYQGQKSILVFADPGKEPTEHLFQEILECKEAYKRQGYRVIIALENTDVLKNETLQRVLHVGLNLVCVTVKNDAYLYQMHEALHVGDERLPYAVAVNTEGKGLFAFANYNIRTAWTLMEILDAKG</sequence>
<feature type="domain" description="Transglutaminase-like" evidence="1">
    <location>
        <begin position="156"/>
        <end position="215"/>
    </location>
</feature>
<dbReference type="InterPro" id="IPR038765">
    <property type="entry name" value="Papain-like_cys_pep_sf"/>
</dbReference>
<dbReference type="Proteomes" id="UP001198200">
    <property type="component" value="Unassembled WGS sequence"/>
</dbReference>